<reference evidence="2 3" key="1">
    <citation type="journal article" date="2014" name="Agronomy (Basel)">
        <title>A Draft Genome Sequence for Ensete ventricosum, the Drought-Tolerant Tree Against Hunger.</title>
        <authorList>
            <person name="Harrison J."/>
            <person name="Moore K.A."/>
            <person name="Paszkiewicz K."/>
            <person name="Jones T."/>
            <person name="Grant M."/>
            <person name="Ambacheew D."/>
            <person name="Muzemil S."/>
            <person name="Studholme D.J."/>
        </authorList>
    </citation>
    <scope>NUCLEOTIDE SEQUENCE [LARGE SCALE GENOMIC DNA]</scope>
</reference>
<sequence>MSGVPNAISACCMVRVSVLGRMKPIPLLRSLDYEAFAIGNGIKVGQLNPFSSHSGNNEAPTVDTGVTCGGRRSPTPLSFDPPRMPNPHSRRSLIHGGVRGHVSHTPSCSVRCSTARRSSSGLQ</sequence>
<organism evidence="2 3">
    <name type="scientific">Ensete ventricosum</name>
    <name type="common">Abyssinian banana</name>
    <name type="synonym">Musa ensete</name>
    <dbReference type="NCBI Taxonomy" id="4639"/>
    <lineage>
        <taxon>Eukaryota</taxon>
        <taxon>Viridiplantae</taxon>
        <taxon>Streptophyta</taxon>
        <taxon>Embryophyta</taxon>
        <taxon>Tracheophyta</taxon>
        <taxon>Spermatophyta</taxon>
        <taxon>Magnoliopsida</taxon>
        <taxon>Liliopsida</taxon>
        <taxon>Zingiberales</taxon>
        <taxon>Musaceae</taxon>
        <taxon>Ensete</taxon>
    </lineage>
</organism>
<evidence type="ECO:0000256" key="1">
    <source>
        <dbReference type="SAM" id="MobiDB-lite"/>
    </source>
</evidence>
<dbReference type="Proteomes" id="UP000287651">
    <property type="component" value="Unassembled WGS sequence"/>
</dbReference>
<proteinExistence type="predicted"/>
<dbReference type="EMBL" id="AMZH03003283">
    <property type="protein sequence ID" value="RRT72818.1"/>
    <property type="molecule type" value="Genomic_DNA"/>
</dbReference>
<feature type="region of interest" description="Disordered" evidence="1">
    <location>
        <begin position="52"/>
        <end position="123"/>
    </location>
</feature>
<dbReference type="AlphaFoldDB" id="A0A427A9C1"/>
<accession>A0A427A9C1</accession>
<feature type="compositionally biased region" description="Polar residues" evidence="1">
    <location>
        <begin position="104"/>
        <end position="123"/>
    </location>
</feature>
<evidence type="ECO:0000313" key="2">
    <source>
        <dbReference type="EMBL" id="RRT72818.1"/>
    </source>
</evidence>
<name>A0A427A9C1_ENSVE</name>
<gene>
    <name evidence="2" type="ORF">B296_00021252</name>
</gene>
<comment type="caution">
    <text evidence="2">The sequence shown here is derived from an EMBL/GenBank/DDBJ whole genome shotgun (WGS) entry which is preliminary data.</text>
</comment>
<evidence type="ECO:0000313" key="3">
    <source>
        <dbReference type="Proteomes" id="UP000287651"/>
    </source>
</evidence>
<protein>
    <submittedName>
        <fullName evidence="2">Uncharacterized protein</fullName>
    </submittedName>
</protein>